<dbReference type="InterPro" id="IPR014722">
    <property type="entry name" value="Rib_uL2_dom2"/>
</dbReference>
<comment type="function">
    <text evidence="5">One of the proteins that surrounds the polypeptide exit tunnel on the outside of the subunit.</text>
</comment>
<dbReference type="GO" id="GO:0006412">
    <property type="term" value="P:translation"/>
    <property type="evidence" value="ECO:0007669"/>
    <property type="project" value="UniProtKB-UniRule"/>
</dbReference>
<dbReference type="AlphaFoldDB" id="A0A6N4R5X4"/>
<dbReference type="PANTHER" id="PTHR12903">
    <property type="entry name" value="MITOCHONDRIAL RIBOSOMAL PROTEIN L24"/>
    <property type="match status" value="1"/>
</dbReference>
<keyword evidence="2 5" id="KW-0689">Ribosomal protein</keyword>
<evidence type="ECO:0000313" key="9">
    <source>
        <dbReference type="EMBL" id="TKW61790.1"/>
    </source>
</evidence>
<dbReference type="CDD" id="cd06089">
    <property type="entry name" value="KOW_RPL26"/>
    <property type="match status" value="1"/>
</dbReference>
<dbReference type="GO" id="GO:1990904">
    <property type="term" value="C:ribonucleoprotein complex"/>
    <property type="evidence" value="ECO:0007669"/>
    <property type="project" value="UniProtKB-KW"/>
</dbReference>
<sequence>MAQLQSKLKKGDEVIVISGKSKGQSGKITKVITATGRVYVEGVNLVNKFLSARKAMMMQREPGQIQAEASIAVSNVMLKDPKTGKATRVGYRIEADGSKVRIAKASNTVLDTIKKGSKDQSAGKAKASATKTKSK</sequence>
<evidence type="ECO:0000256" key="6">
    <source>
        <dbReference type="RuleBase" id="RU003477"/>
    </source>
</evidence>
<feature type="compositionally biased region" description="Low complexity" evidence="7">
    <location>
        <begin position="122"/>
        <end position="135"/>
    </location>
</feature>
<dbReference type="EMBL" id="VAFM01000001">
    <property type="protein sequence ID" value="TKW61790.1"/>
    <property type="molecule type" value="Genomic_DNA"/>
</dbReference>
<dbReference type="HAMAP" id="MF_01326_B">
    <property type="entry name" value="Ribosomal_uL24_B"/>
    <property type="match status" value="1"/>
</dbReference>
<comment type="subunit">
    <text evidence="5">Part of the 50S ribosomal subunit.</text>
</comment>
<comment type="similarity">
    <text evidence="1 5 6">Belongs to the universal ribosomal protein uL24 family.</text>
</comment>
<evidence type="ECO:0000256" key="4">
    <source>
        <dbReference type="ARBA" id="ARBA00035206"/>
    </source>
</evidence>
<evidence type="ECO:0000256" key="1">
    <source>
        <dbReference type="ARBA" id="ARBA00010618"/>
    </source>
</evidence>
<evidence type="ECO:0000259" key="8">
    <source>
        <dbReference type="SMART" id="SM00739"/>
    </source>
</evidence>
<dbReference type="InterPro" id="IPR003256">
    <property type="entry name" value="Ribosomal_uL24"/>
</dbReference>
<comment type="caution">
    <text evidence="9">The sequence shown here is derived from an EMBL/GenBank/DDBJ whole genome shotgun (WGS) entry which is preliminary data.</text>
</comment>
<feature type="domain" description="KOW" evidence="8">
    <location>
        <begin position="7"/>
        <end position="34"/>
    </location>
</feature>
<keyword evidence="5" id="KW-0694">RNA-binding</keyword>
<protein>
    <recommendedName>
        <fullName evidence="4 5">Large ribosomal subunit protein uL24</fullName>
    </recommendedName>
</protein>
<gene>
    <name evidence="5" type="primary">rplX</name>
    <name evidence="9" type="ORF">DI628_04005</name>
</gene>
<dbReference type="GO" id="GO:0019843">
    <property type="term" value="F:rRNA binding"/>
    <property type="evidence" value="ECO:0007669"/>
    <property type="project" value="UniProtKB-UniRule"/>
</dbReference>
<name>A0A6N4R5X4_BLAVI</name>
<dbReference type="GO" id="GO:0005840">
    <property type="term" value="C:ribosome"/>
    <property type="evidence" value="ECO:0007669"/>
    <property type="project" value="UniProtKB-KW"/>
</dbReference>
<proteinExistence type="inferred from homology"/>
<dbReference type="SUPFAM" id="SSF50104">
    <property type="entry name" value="Translation proteins SH3-like domain"/>
    <property type="match status" value="1"/>
</dbReference>
<dbReference type="InterPro" id="IPR057264">
    <property type="entry name" value="Ribosomal_uL24_C"/>
</dbReference>
<dbReference type="InterPro" id="IPR041988">
    <property type="entry name" value="Ribosomal_uL24_KOW"/>
</dbReference>
<organism evidence="9 10">
    <name type="scientific">Blastochloris viridis</name>
    <name type="common">Rhodopseudomonas viridis</name>
    <dbReference type="NCBI Taxonomy" id="1079"/>
    <lineage>
        <taxon>Bacteria</taxon>
        <taxon>Pseudomonadati</taxon>
        <taxon>Pseudomonadota</taxon>
        <taxon>Alphaproteobacteria</taxon>
        <taxon>Hyphomicrobiales</taxon>
        <taxon>Blastochloridaceae</taxon>
        <taxon>Blastochloris</taxon>
    </lineage>
</organism>
<dbReference type="PROSITE" id="PS01108">
    <property type="entry name" value="RIBOSOMAL_L24"/>
    <property type="match status" value="1"/>
</dbReference>
<evidence type="ECO:0000256" key="2">
    <source>
        <dbReference type="ARBA" id="ARBA00022980"/>
    </source>
</evidence>
<dbReference type="InterPro" id="IPR008991">
    <property type="entry name" value="Translation_prot_SH3-like_sf"/>
</dbReference>
<dbReference type="InterPro" id="IPR005824">
    <property type="entry name" value="KOW"/>
</dbReference>
<dbReference type="Pfam" id="PF17136">
    <property type="entry name" value="ribosomal_L24"/>
    <property type="match status" value="1"/>
</dbReference>
<evidence type="ECO:0000256" key="7">
    <source>
        <dbReference type="SAM" id="MobiDB-lite"/>
    </source>
</evidence>
<evidence type="ECO:0000256" key="5">
    <source>
        <dbReference type="HAMAP-Rule" id="MF_01326"/>
    </source>
</evidence>
<dbReference type="Proteomes" id="UP000320948">
    <property type="component" value="Unassembled WGS sequence"/>
</dbReference>
<dbReference type="GO" id="GO:0003735">
    <property type="term" value="F:structural constituent of ribosome"/>
    <property type="evidence" value="ECO:0007669"/>
    <property type="project" value="InterPro"/>
</dbReference>
<comment type="function">
    <text evidence="5">One of two assembly initiator proteins, it binds directly to the 5'-end of the 23S rRNA, where it nucleates assembly of the 50S subunit.</text>
</comment>
<accession>A0A6N4R5X4</accession>
<dbReference type="Pfam" id="PF00467">
    <property type="entry name" value="KOW"/>
    <property type="match status" value="1"/>
</dbReference>
<evidence type="ECO:0000256" key="3">
    <source>
        <dbReference type="ARBA" id="ARBA00023274"/>
    </source>
</evidence>
<evidence type="ECO:0000313" key="10">
    <source>
        <dbReference type="Proteomes" id="UP000320948"/>
    </source>
</evidence>
<feature type="region of interest" description="Disordered" evidence="7">
    <location>
        <begin position="116"/>
        <end position="135"/>
    </location>
</feature>
<keyword evidence="3 5" id="KW-0687">Ribonucleoprotein</keyword>
<dbReference type="NCBIfam" id="TIGR01079">
    <property type="entry name" value="rplX_bact"/>
    <property type="match status" value="1"/>
</dbReference>
<dbReference type="Gene3D" id="2.30.30.30">
    <property type="match status" value="1"/>
</dbReference>
<reference evidence="9 10" key="1">
    <citation type="journal article" date="2017" name="Nat. Commun.">
        <title>In situ click chemistry generation of cyclooxygenase-2 inhibitors.</title>
        <authorList>
            <person name="Bhardwaj A."/>
            <person name="Kaur J."/>
            <person name="Wuest M."/>
            <person name="Wuest F."/>
        </authorList>
    </citation>
    <scope>NUCLEOTIDE SEQUENCE [LARGE SCALE GENOMIC DNA]</scope>
    <source>
        <strain evidence="9">S2_018_000_R2_106</strain>
    </source>
</reference>
<dbReference type="InterPro" id="IPR005825">
    <property type="entry name" value="Ribosomal_uL24_CS"/>
</dbReference>
<dbReference type="SMART" id="SM00739">
    <property type="entry name" value="KOW"/>
    <property type="match status" value="1"/>
</dbReference>
<keyword evidence="5" id="KW-0699">rRNA-binding</keyword>